<reference evidence="2" key="1">
    <citation type="journal article" date="2014" name="Int. J. Syst. Evol. Microbiol.">
        <title>Complete genome sequence of Corynebacterium casei LMG S-19264T (=DSM 44701T), isolated from a smear-ripened cheese.</title>
        <authorList>
            <consortium name="US DOE Joint Genome Institute (JGI-PGF)"/>
            <person name="Walter F."/>
            <person name="Albersmeier A."/>
            <person name="Kalinowski J."/>
            <person name="Ruckert C."/>
        </authorList>
    </citation>
    <scope>NUCLEOTIDE SEQUENCE</scope>
    <source>
        <strain evidence="2">JCM 15325</strain>
    </source>
</reference>
<comment type="caution">
    <text evidence="2">The sequence shown here is derived from an EMBL/GenBank/DDBJ whole genome shotgun (WGS) entry which is preliminary data.</text>
</comment>
<dbReference type="SMART" id="SM01118">
    <property type="entry name" value="CYTH"/>
    <property type="match status" value="1"/>
</dbReference>
<dbReference type="InterPro" id="IPR023577">
    <property type="entry name" value="CYTH_domain"/>
</dbReference>
<dbReference type="Proteomes" id="UP000654670">
    <property type="component" value="Unassembled WGS sequence"/>
</dbReference>
<gene>
    <name evidence="2" type="ORF">GCM10007968_07210</name>
</gene>
<evidence type="ECO:0000313" key="3">
    <source>
        <dbReference type="Proteomes" id="UP000654670"/>
    </source>
</evidence>
<sequence>MAQELEIEFKNMLTSEEFSFLCRKFSLDSSSFFKQINDYFDTPTFALRGKKSALRIRHISGRHDFTLKQPHEDAILETHQWLTDEESLNLIHFGIIPAGSVEQAIARMGIDVDQLIHIGELTTLRAQFPYSSGKLFIDHSYYFEHDDYELEFEAEDRRTGDHLFEELLSECSIPHRPSKNKVLRLYQALQKKGS</sequence>
<name>A0A917RY50_9BACL</name>
<dbReference type="PROSITE" id="PS51707">
    <property type="entry name" value="CYTH"/>
    <property type="match status" value="1"/>
</dbReference>
<dbReference type="InterPro" id="IPR009195">
    <property type="entry name" value="Uncharacterised_YjbK"/>
</dbReference>
<protein>
    <submittedName>
        <fullName evidence="2">CYTH domain-containing protein</fullName>
    </submittedName>
</protein>
<evidence type="ECO:0000259" key="1">
    <source>
        <dbReference type="PROSITE" id="PS51707"/>
    </source>
</evidence>
<reference evidence="2" key="2">
    <citation type="submission" date="2020-09" db="EMBL/GenBank/DDBJ databases">
        <authorList>
            <person name="Sun Q."/>
            <person name="Ohkuma M."/>
        </authorList>
    </citation>
    <scope>NUCLEOTIDE SEQUENCE</scope>
    <source>
        <strain evidence="2">JCM 15325</strain>
    </source>
</reference>
<keyword evidence="3" id="KW-1185">Reference proteome</keyword>
<dbReference type="Pfam" id="PF01928">
    <property type="entry name" value="CYTH"/>
    <property type="match status" value="1"/>
</dbReference>
<dbReference type="RefSeq" id="WP_188801704.1">
    <property type="nucleotide sequence ID" value="NZ_BMOK01000002.1"/>
</dbReference>
<organism evidence="2 3">
    <name type="scientific">Sporolactobacillus putidus</name>
    <dbReference type="NCBI Taxonomy" id="492735"/>
    <lineage>
        <taxon>Bacteria</taxon>
        <taxon>Bacillati</taxon>
        <taxon>Bacillota</taxon>
        <taxon>Bacilli</taxon>
        <taxon>Bacillales</taxon>
        <taxon>Sporolactobacillaceae</taxon>
        <taxon>Sporolactobacillus</taxon>
    </lineage>
</organism>
<dbReference type="AlphaFoldDB" id="A0A917RY50"/>
<proteinExistence type="predicted"/>
<feature type="domain" description="CYTH" evidence="1">
    <location>
        <begin position="4"/>
        <end position="192"/>
    </location>
</feature>
<evidence type="ECO:0000313" key="2">
    <source>
        <dbReference type="EMBL" id="GGL45627.1"/>
    </source>
</evidence>
<dbReference type="SUPFAM" id="SSF55154">
    <property type="entry name" value="CYTH-like phosphatases"/>
    <property type="match status" value="1"/>
</dbReference>
<dbReference type="Gene3D" id="2.40.320.10">
    <property type="entry name" value="Hypothetical Protein Pfu-838710-001"/>
    <property type="match status" value="1"/>
</dbReference>
<accession>A0A917RY50</accession>
<dbReference type="InterPro" id="IPR033469">
    <property type="entry name" value="CYTH-like_dom_sf"/>
</dbReference>
<dbReference type="EMBL" id="BMOK01000002">
    <property type="protein sequence ID" value="GGL45627.1"/>
    <property type="molecule type" value="Genomic_DNA"/>
</dbReference>
<dbReference type="PIRSF" id="PIRSF012526">
    <property type="entry name" value="CYTH_UCP012526"/>
    <property type="match status" value="1"/>
</dbReference>
<dbReference type="CDD" id="cd07762">
    <property type="entry name" value="CYTH-like_Pase_1"/>
    <property type="match status" value="1"/>
</dbReference>